<dbReference type="GO" id="GO:0005524">
    <property type="term" value="F:ATP binding"/>
    <property type="evidence" value="ECO:0007669"/>
    <property type="project" value="InterPro"/>
</dbReference>
<dbReference type="GO" id="GO:0005759">
    <property type="term" value="C:mitochondrial matrix"/>
    <property type="evidence" value="ECO:0007669"/>
    <property type="project" value="TreeGrafter"/>
</dbReference>
<dbReference type="FunFam" id="1.20.5.5270:FF:000001">
    <property type="entry name" value="Lon protease homolog, mitochondrial"/>
    <property type="match status" value="1"/>
</dbReference>
<gene>
    <name evidence="1" type="ORF">SNEC2469_LOCUS3610</name>
</gene>
<dbReference type="PANTHER" id="PTHR43718">
    <property type="entry name" value="LON PROTEASE"/>
    <property type="match status" value="1"/>
</dbReference>
<name>A0A812KNK5_9DINO</name>
<dbReference type="Proteomes" id="UP000601435">
    <property type="component" value="Unassembled WGS sequence"/>
</dbReference>
<comment type="caution">
    <text evidence="1">The sequence shown here is derived from an EMBL/GenBank/DDBJ whole genome shotgun (WGS) entry which is preliminary data.</text>
</comment>
<dbReference type="AlphaFoldDB" id="A0A812KNK5"/>
<dbReference type="PANTHER" id="PTHR43718:SF2">
    <property type="entry name" value="LON PROTEASE HOMOLOG, MITOCHONDRIAL"/>
    <property type="match status" value="1"/>
</dbReference>
<dbReference type="GO" id="GO:0004176">
    <property type="term" value="F:ATP-dependent peptidase activity"/>
    <property type="evidence" value="ECO:0007669"/>
    <property type="project" value="InterPro"/>
</dbReference>
<dbReference type="InterPro" id="IPR027417">
    <property type="entry name" value="P-loop_NTPase"/>
</dbReference>
<accession>A0A812KNK5</accession>
<dbReference type="InterPro" id="IPR027065">
    <property type="entry name" value="Lon_Prtase"/>
</dbReference>
<feature type="non-terminal residue" evidence="1">
    <location>
        <position position="120"/>
    </location>
</feature>
<proteinExistence type="predicted"/>
<evidence type="ECO:0000313" key="2">
    <source>
        <dbReference type="Proteomes" id="UP000601435"/>
    </source>
</evidence>
<reference evidence="1" key="1">
    <citation type="submission" date="2021-02" db="EMBL/GenBank/DDBJ databases">
        <authorList>
            <person name="Dougan E. K."/>
            <person name="Rhodes N."/>
            <person name="Thang M."/>
            <person name="Chan C."/>
        </authorList>
    </citation>
    <scope>NUCLEOTIDE SEQUENCE</scope>
</reference>
<dbReference type="Gene3D" id="1.20.5.5270">
    <property type="match status" value="1"/>
</dbReference>
<dbReference type="OrthoDB" id="444421at2759"/>
<keyword evidence="2" id="KW-1185">Reference proteome</keyword>
<dbReference type="GO" id="GO:0006515">
    <property type="term" value="P:protein quality control for misfolded or incompletely synthesized proteins"/>
    <property type="evidence" value="ECO:0007669"/>
    <property type="project" value="TreeGrafter"/>
</dbReference>
<sequence>MRQIQKELGIEKDEKQTLTNQFRDAIQSKEVPEDVQKVIDAELAKLNSLEPSSSEFNVCRTYLEWLTCLPWGVFTTENRDIKHAETVLDEDHYGLEDVKERILEHIAVSFLKDSTQGKIM</sequence>
<protein>
    <submittedName>
        <fullName evidence="1">Uncharacterized protein</fullName>
    </submittedName>
</protein>
<evidence type="ECO:0000313" key="1">
    <source>
        <dbReference type="EMBL" id="CAE7231545.1"/>
    </source>
</evidence>
<dbReference type="GO" id="GO:0007005">
    <property type="term" value="P:mitochondrion organization"/>
    <property type="evidence" value="ECO:0007669"/>
    <property type="project" value="TreeGrafter"/>
</dbReference>
<dbReference type="Gene3D" id="3.40.50.300">
    <property type="entry name" value="P-loop containing nucleotide triphosphate hydrolases"/>
    <property type="match status" value="1"/>
</dbReference>
<organism evidence="1 2">
    <name type="scientific">Symbiodinium necroappetens</name>
    <dbReference type="NCBI Taxonomy" id="1628268"/>
    <lineage>
        <taxon>Eukaryota</taxon>
        <taxon>Sar</taxon>
        <taxon>Alveolata</taxon>
        <taxon>Dinophyceae</taxon>
        <taxon>Suessiales</taxon>
        <taxon>Symbiodiniaceae</taxon>
        <taxon>Symbiodinium</taxon>
    </lineage>
</organism>
<dbReference type="GO" id="GO:0051131">
    <property type="term" value="P:chaperone-mediated protein complex assembly"/>
    <property type="evidence" value="ECO:0007669"/>
    <property type="project" value="TreeGrafter"/>
</dbReference>
<dbReference type="GO" id="GO:0003697">
    <property type="term" value="F:single-stranded DNA binding"/>
    <property type="evidence" value="ECO:0007669"/>
    <property type="project" value="TreeGrafter"/>
</dbReference>
<dbReference type="EMBL" id="CAJNJA010007991">
    <property type="protein sequence ID" value="CAE7231545.1"/>
    <property type="molecule type" value="Genomic_DNA"/>
</dbReference>
<dbReference type="GO" id="GO:0004252">
    <property type="term" value="F:serine-type endopeptidase activity"/>
    <property type="evidence" value="ECO:0007669"/>
    <property type="project" value="InterPro"/>
</dbReference>